<dbReference type="Pfam" id="PF03781">
    <property type="entry name" value="FGE-sulfatase"/>
    <property type="match status" value="1"/>
</dbReference>
<feature type="domain" description="Sulfatase-modifying factor enzyme-like" evidence="1">
    <location>
        <begin position="7"/>
        <end position="78"/>
    </location>
</feature>
<dbReference type="Gene3D" id="3.90.1580.10">
    <property type="entry name" value="paralog of FGE (formylglycine-generating enzyme)"/>
    <property type="match status" value="1"/>
</dbReference>
<accession>A0A7X5YFP3</accession>
<evidence type="ECO:0000313" key="2">
    <source>
        <dbReference type="EMBL" id="NJC20046.1"/>
    </source>
</evidence>
<dbReference type="AlphaFoldDB" id="A0A7X5YFP3"/>
<dbReference type="Proteomes" id="UP000576368">
    <property type="component" value="Unassembled WGS sequence"/>
</dbReference>
<proteinExistence type="predicted"/>
<sequence length="81" mass="8966">MTLELTTVDAYSQTTGACGGIDFWGNCWEWTLSTDASGSYIVKGGSWDSERDDYRSEKSDVVRTGTQGYVNVGFRVVRVEP</sequence>
<evidence type="ECO:0000313" key="3">
    <source>
        <dbReference type="Proteomes" id="UP000576368"/>
    </source>
</evidence>
<protein>
    <submittedName>
        <fullName evidence="2">Formylglycine-generating enzyme required for sulfatase activity</fullName>
    </submittedName>
</protein>
<organism evidence="2 3">
    <name type="scientific">Butyricimonas paravirosa</name>
    <dbReference type="NCBI Taxonomy" id="1472417"/>
    <lineage>
        <taxon>Bacteria</taxon>
        <taxon>Pseudomonadati</taxon>
        <taxon>Bacteroidota</taxon>
        <taxon>Bacteroidia</taxon>
        <taxon>Bacteroidales</taxon>
        <taxon>Odoribacteraceae</taxon>
        <taxon>Butyricimonas</taxon>
    </lineage>
</organism>
<reference evidence="2 3" key="1">
    <citation type="submission" date="2020-03" db="EMBL/GenBank/DDBJ databases">
        <title>Genomic Encyclopedia of Type Strains, Phase IV (KMG-IV): sequencing the most valuable type-strain genomes for metagenomic binning, comparative biology and taxonomic classification.</title>
        <authorList>
            <person name="Goeker M."/>
        </authorList>
    </citation>
    <scope>NUCLEOTIDE SEQUENCE [LARGE SCALE GENOMIC DNA]</scope>
    <source>
        <strain evidence="2 3">DSM 105722</strain>
    </source>
</reference>
<dbReference type="InterPro" id="IPR016187">
    <property type="entry name" value="CTDL_fold"/>
</dbReference>
<dbReference type="SUPFAM" id="SSF56436">
    <property type="entry name" value="C-type lectin-like"/>
    <property type="match status" value="1"/>
</dbReference>
<dbReference type="InterPro" id="IPR042095">
    <property type="entry name" value="SUMF_sf"/>
</dbReference>
<evidence type="ECO:0000259" key="1">
    <source>
        <dbReference type="Pfam" id="PF03781"/>
    </source>
</evidence>
<dbReference type="RefSeq" id="WP_229782475.1">
    <property type="nucleotide sequence ID" value="NZ_BMPA01000013.1"/>
</dbReference>
<dbReference type="EMBL" id="JAATLI010000014">
    <property type="protein sequence ID" value="NJC20046.1"/>
    <property type="molecule type" value="Genomic_DNA"/>
</dbReference>
<gene>
    <name evidence="2" type="ORF">GGR15_003689</name>
</gene>
<comment type="caution">
    <text evidence="2">The sequence shown here is derived from an EMBL/GenBank/DDBJ whole genome shotgun (WGS) entry which is preliminary data.</text>
</comment>
<dbReference type="GeneID" id="86891337"/>
<dbReference type="InterPro" id="IPR005532">
    <property type="entry name" value="SUMF_dom"/>
</dbReference>
<name>A0A7X5YFP3_9BACT</name>